<organism evidence="2 3">
    <name type="scientific">Halopolyspora algeriensis</name>
    <dbReference type="NCBI Taxonomy" id="1500506"/>
    <lineage>
        <taxon>Bacteria</taxon>
        <taxon>Bacillati</taxon>
        <taxon>Actinomycetota</taxon>
        <taxon>Actinomycetes</taxon>
        <taxon>Actinomycetes incertae sedis</taxon>
        <taxon>Halopolyspora</taxon>
    </lineage>
</organism>
<gene>
    <name evidence="2" type="ORF">DFQ14_111118</name>
</gene>
<protein>
    <submittedName>
        <fullName evidence="2">Uncharacterized protein</fullName>
    </submittedName>
</protein>
<evidence type="ECO:0000256" key="1">
    <source>
        <dbReference type="SAM" id="MobiDB-lite"/>
    </source>
</evidence>
<feature type="region of interest" description="Disordered" evidence="1">
    <location>
        <begin position="1"/>
        <end position="40"/>
    </location>
</feature>
<evidence type="ECO:0000313" key="3">
    <source>
        <dbReference type="Proteomes" id="UP000253495"/>
    </source>
</evidence>
<reference evidence="2 3" key="1">
    <citation type="submission" date="2018-07" db="EMBL/GenBank/DDBJ databases">
        <title>Genomic Encyclopedia of Type Strains, Phase III (KMG-III): the genomes of soil and plant-associated and newly described type strains.</title>
        <authorList>
            <person name="Whitman W."/>
        </authorList>
    </citation>
    <scope>NUCLEOTIDE SEQUENCE [LARGE SCALE GENOMIC DNA]</scope>
    <source>
        <strain evidence="2 3">CECT 8575</strain>
    </source>
</reference>
<comment type="caution">
    <text evidence="2">The sequence shown here is derived from an EMBL/GenBank/DDBJ whole genome shotgun (WGS) entry which is preliminary data.</text>
</comment>
<dbReference type="Proteomes" id="UP000253495">
    <property type="component" value="Unassembled WGS sequence"/>
</dbReference>
<keyword evidence="3" id="KW-1185">Reference proteome</keyword>
<sequence>MNNKDQDEQLPMPEEQLEALAEYYDTHSGADEPHAEEGEWVEPPTMVTVSIRVTERTRDALDRQAAEHGMRRTAYIRQALEDLTSSKRDHDESLEKRVERLEAALYRNRAA</sequence>
<name>A0A368VH10_9ACTN</name>
<accession>A0A368VH10</accession>
<feature type="compositionally biased region" description="Basic and acidic residues" evidence="1">
    <location>
        <begin position="24"/>
        <end position="37"/>
    </location>
</feature>
<dbReference type="AlphaFoldDB" id="A0A368VH10"/>
<evidence type="ECO:0000313" key="2">
    <source>
        <dbReference type="EMBL" id="RCW40469.1"/>
    </source>
</evidence>
<dbReference type="EMBL" id="QPJC01000011">
    <property type="protein sequence ID" value="RCW40469.1"/>
    <property type="molecule type" value="Genomic_DNA"/>
</dbReference>
<dbReference type="RefSeq" id="WP_179951594.1">
    <property type="nucleotide sequence ID" value="NZ_QPJC01000011.1"/>
</dbReference>
<proteinExistence type="predicted"/>